<protein>
    <submittedName>
        <fullName evidence="2">Isopentenyl-diphosphate Delta-isomerase</fullName>
        <ecNumber evidence="2">5.3.3.2</ecNumber>
    </submittedName>
</protein>
<reference evidence="2 3" key="1">
    <citation type="submission" date="2021-06" db="EMBL/GenBank/DDBJ databases">
        <authorList>
            <person name="Criscuolo A."/>
        </authorList>
    </citation>
    <scope>NUCLEOTIDE SEQUENCE [LARGE SCALE GENOMIC DNA]</scope>
    <source>
        <strain evidence="3">CIP 111802</strain>
    </source>
</reference>
<evidence type="ECO:0000313" key="2">
    <source>
        <dbReference type="EMBL" id="CAG7628060.1"/>
    </source>
</evidence>
<feature type="domain" description="Nudix hydrolase" evidence="1">
    <location>
        <begin position="31"/>
        <end position="174"/>
    </location>
</feature>
<accession>A0ABM8VDS5</accession>
<dbReference type="CDD" id="cd04692">
    <property type="entry name" value="NUDIX_Hydrolase"/>
    <property type="match status" value="1"/>
</dbReference>
<dbReference type="Pfam" id="PF00293">
    <property type="entry name" value="NUDIX"/>
    <property type="match status" value="1"/>
</dbReference>
<evidence type="ECO:0000313" key="3">
    <source>
        <dbReference type="Proteomes" id="UP000730618"/>
    </source>
</evidence>
<dbReference type="PANTHER" id="PTHR10885">
    <property type="entry name" value="ISOPENTENYL-DIPHOSPHATE DELTA-ISOMERASE"/>
    <property type="match status" value="1"/>
</dbReference>
<name>A0ABM8VDS5_9BACL</name>
<proteinExistence type="predicted"/>
<keyword evidence="3" id="KW-1185">Reference proteome</keyword>
<dbReference type="PANTHER" id="PTHR10885:SF0">
    <property type="entry name" value="ISOPENTENYL-DIPHOSPHATE DELTA-ISOMERASE"/>
    <property type="match status" value="1"/>
</dbReference>
<keyword evidence="2" id="KW-0413">Isomerase</keyword>
<dbReference type="InterPro" id="IPR000086">
    <property type="entry name" value="NUDIX_hydrolase_dom"/>
</dbReference>
<evidence type="ECO:0000259" key="1">
    <source>
        <dbReference type="PROSITE" id="PS51462"/>
    </source>
</evidence>
<dbReference type="EC" id="5.3.3.2" evidence="2"/>
<dbReference type="PROSITE" id="PS51462">
    <property type="entry name" value="NUDIX"/>
    <property type="match status" value="1"/>
</dbReference>
<sequence>MTKAQERFEIYDEEMKPIGTATRSETHARGYWHRTFQCWIWDGTSEQPALLFQERHMEKDTFPGLLDISSAGHLTVGEGVEDGVRELEEELGLKVSLDQLIPCGIYKYEKFLSNGLIDREFCHVFVLESRLSLYDYKLQPDEVTGLFWMPLEEVHRMAEGQPLTWRLSGVSLHADGMLHSSEKTVGASDFVPHKRDYYELILRAIEKRRGEAG</sequence>
<dbReference type="EMBL" id="CAJVCE010000003">
    <property type="protein sequence ID" value="CAG7628060.1"/>
    <property type="molecule type" value="Genomic_DNA"/>
</dbReference>
<organism evidence="2 3">
    <name type="scientific">Paenibacillus allorhizosphaerae</name>
    <dbReference type="NCBI Taxonomy" id="2849866"/>
    <lineage>
        <taxon>Bacteria</taxon>
        <taxon>Bacillati</taxon>
        <taxon>Bacillota</taxon>
        <taxon>Bacilli</taxon>
        <taxon>Bacillales</taxon>
        <taxon>Paenibacillaceae</taxon>
        <taxon>Paenibacillus</taxon>
    </lineage>
</organism>
<dbReference type="GO" id="GO:0004452">
    <property type="term" value="F:isopentenyl-diphosphate delta-isomerase activity"/>
    <property type="evidence" value="ECO:0007669"/>
    <property type="project" value="UniProtKB-EC"/>
</dbReference>
<dbReference type="Proteomes" id="UP000730618">
    <property type="component" value="Unassembled WGS sequence"/>
</dbReference>
<comment type="caution">
    <text evidence="2">The sequence shown here is derived from an EMBL/GenBank/DDBJ whole genome shotgun (WGS) entry which is preliminary data.</text>
</comment>
<gene>
    <name evidence="2" type="primary">idi</name>
    <name evidence="2" type="ORF">PAECIP111802_01417</name>
</gene>